<keyword evidence="11" id="KW-0804">Transcription</keyword>
<name>A0A6J6N7K3_9ZZZZ</name>
<dbReference type="GO" id="GO:0045454">
    <property type="term" value="P:cell redox homeostasis"/>
    <property type="evidence" value="ECO:0007669"/>
    <property type="project" value="TreeGrafter"/>
</dbReference>
<feature type="domain" description="4Fe-4S Wbl-type" evidence="12">
    <location>
        <begin position="78"/>
        <end position="142"/>
    </location>
</feature>
<comment type="cofactor">
    <cofactor evidence="1">
        <name>[4Fe-4S] cluster</name>
        <dbReference type="ChEBI" id="CHEBI:49883"/>
    </cofactor>
</comment>
<dbReference type="EMBL" id="CAEZXJ010000034">
    <property type="protein sequence ID" value="CAB4682182.1"/>
    <property type="molecule type" value="Genomic_DNA"/>
</dbReference>
<dbReference type="InterPro" id="IPR003482">
    <property type="entry name" value="Whib"/>
</dbReference>
<sequence length="156" mass="17739">MQGQRQGVLPLLQRLEALPQAYRGVMRGNSPLGKPLLGDYYEPILEQPMQRLYRARMAEISRLPQPIADHWEWQYEGSCRTMPSEMFFHPDGERGPRRRNRENAAKAICASCPVIQQCRTHALAVQEPYGIWGGLSEDDRLAIIGKEITPEVSHAS</sequence>
<keyword evidence="5" id="KW-0479">Metal-binding</keyword>
<keyword evidence="6" id="KW-0408">Iron</keyword>
<dbReference type="PROSITE" id="PS51674">
    <property type="entry name" value="4FE4S_WBL"/>
    <property type="match status" value="1"/>
</dbReference>
<gene>
    <name evidence="13" type="ORF">UFOPK2372_00323</name>
</gene>
<dbReference type="GO" id="GO:0047134">
    <property type="term" value="F:protein-disulfide reductase [NAD(P)H] activity"/>
    <property type="evidence" value="ECO:0007669"/>
    <property type="project" value="TreeGrafter"/>
</dbReference>
<evidence type="ECO:0000256" key="1">
    <source>
        <dbReference type="ARBA" id="ARBA00001966"/>
    </source>
</evidence>
<evidence type="ECO:0000256" key="11">
    <source>
        <dbReference type="ARBA" id="ARBA00023163"/>
    </source>
</evidence>
<accession>A0A6J6N7K3</accession>
<protein>
    <submittedName>
        <fullName evidence="13">Unannotated protein</fullName>
    </submittedName>
</protein>
<evidence type="ECO:0000259" key="12">
    <source>
        <dbReference type="PROSITE" id="PS51674"/>
    </source>
</evidence>
<proteinExistence type="inferred from homology"/>
<dbReference type="InterPro" id="IPR034768">
    <property type="entry name" value="4FE4S_WBL"/>
</dbReference>
<evidence type="ECO:0000256" key="3">
    <source>
        <dbReference type="ARBA" id="ARBA00022485"/>
    </source>
</evidence>
<dbReference type="PANTHER" id="PTHR38839:SF5">
    <property type="entry name" value="TRANSCRIPTIONAL REGULATOR WHID"/>
    <property type="match status" value="1"/>
</dbReference>
<evidence type="ECO:0000256" key="10">
    <source>
        <dbReference type="ARBA" id="ARBA00023157"/>
    </source>
</evidence>
<dbReference type="GO" id="GO:0051539">
    <property type="term" value="F:4 iron, 4 sulfur cluster binding"/>
    <property type="evidence" value="ECO:0007669"/>
    <property type="project" value="UniProtKB-KW"/>
</dbReference>
<keyword evidence="4" id="KW-0963">Cytoplasm</keyword>
<evidence type="ECO:0000256" key="7">
    <source>
        <dbReference type="ARBA" id="ARBA00023014"/>
    </source>
</evidence>
<dbReference type="GO" id="GO:0003677">
    <property type="term" value="F:DNA binding"/>
    <property type="evidence" value="ECO:0007669"/>
    <property type="project" value="UniProtKB-KW"/>
</dbReference>
<organism evidence="13">
    <name type="scientific">freshwater metagenome</name>
    <dbReference type="NCBI Taxonomy" id="449393"/>
    <lineage>
        <taxon>unclassified sequences</taxon>
        <taxon>metagenomes</taxon>
        <taxon>ecological metagenomes</taxon>
    </lineage>
</organism>
<dbReference type="AlphaFoldDB" id="A0A6J6N7K3"/>
<dbReference type="PANTHER" id="PTHR38839">
    <property type="entry name" value="TRANSCRIPTIONAL REGULATOR WHID-RELATED"/>
    <property type="match status" value="1"/>
</dbReference>
<keyword evidence="9" id="KW-0238">DNA-binding</keyword>
<evidence type="ECO:0000256" key="8">
    <source>
        <dbReference type="ARBA" id="ARBA00023015"/>
    </source>
</evidence>
<evidence type="ECO:0000256" key="5">
    <source>
        <dbReference type="ARBA" id="ARBA00022723"/>
    </source>
</evidence>
<comment type="similarity">
    <text evidence="2">Belongs to the WhiB family.</text>
</comment>
<evidence type="ECO:0000256" key="6">
    <source>
        <dbReference type="ARBA" id="ARBA00023004"/>
    </source>
</evidence>
<dbReference type="Pfam" id="PF02467">
    <property type="entry name" value="Whib"/>
    <property type="match status" value="1"/>
</dbReference>
<evidence type="ECO:0000256" key="2">
    <source>
        <dbReference type="ARBA" id="ARBA00006597"/>
    </source>
</evidence>
<keyword evidence="7" id="KW-0411">Iron-sulfur</keyword>
<keyword evidence="10" id="KW-1015">Disulfide bond</keyword>
<dbReference type="GO" id="GO:0045892">
    <property type="term" value="P:negative regulation of DNA-templated transcription"/>
    <property type="evidence" value="ECO:0007669"/>
    <property type="project" value="TreeGrafter"/>
</dbReference>
<keyword evidence="3" id="KW-0004">4Fe-4S</keyword>
<evidence type="ECO:0000256" key="4">
    <source>
        <dbReference type="ARBA" id="ARBA00022490"/>
    </source>
</evidence>
<evidence type="ECO:0000256" key="9">
    <source>
        <dbReference type="ARBA" id="ARBA00023125"/>
    </source>
</evidence>
<dbReference type="HAMAP" id="MF_01479">
    <property type="entry name" value="WhiB"/>
    <property type="match status" value="1"/>
</dbReference>
<reference evidence="13" key="1">
    <citation type="submission" date="2020-05" db="EMBL/GenBank/DDBJ databases">
        <authorList>
            <person name="Chiriac C."/>
            <person name="Salcher M."/>
            <person name="Ghai R."/>
            <person name="Kavagutti S V."/>
        </authorList>
    </citation>
    <scope>NUCLEOTIDE SEQUENCE</scope>
</reference>
<evidence type="ECO:0000313" key="13">
    <source>
        <dbReference type="EMBL" id="CAB4682182.1"/>
    </source>
</evidence>
<dbReference type="GO" id="GO:0046872">
    <property type="term" value="F:metal ion binding"/>
    <property type="evidence" value="ECO:0007669"/>
    <property type="project" value="UniProtKB-KW"/>
</dbReference>
<keyword evidence="8" id="KW-0805">Transcription regulation</keyword>